<evidence type="ECO:0000259" key="8">
    <source>
        <dbReference type="PROSITE" id="PS51379"/>
    </source>
</evidence>
<dbReference type="GO" id="GO:0046872">
    <property type="term" value="F:metal ion binding"/>
    <property type="evidence" value="ECO:0007669"/>
    <property type="project" value="UniProtKB-KW"/>
</dbReference>
<dbReference type="KEGG" id="cdiv:CPM_0913"/>
<dbReference type="InterPro" id="IPR023867">
    <property type="entry name" value="Sulphatase_maturase_rSAM"/>
</dbReference>
<dbReference type="Pfam" id="PF04055">
    <property type="entry name" value="Radical_SAM"/>
    <property type="match status" value="1"/>
</dbReference>
<keyword evidence="4" id="KW-0479">Metal-binding</keyword>
<gene>
    <name evidence="10" type="ORF">CPM_0913</name>
</gene>
<evidence type="ECO:0000313" key="10">
    <source>
        <dbReference type="EMBL" id="SJK84755.1"/>
    </source>
</evidence>
<dbReference type="SFLD" id="SFLDS00029">
    <property type="entry name" value="Radical_SAM"/>
    <property type="match status" value="1"/>
</dbReference>
<keyword evidence="2" id="KW-0004">4Fe-4S</keyword>
<dbReference type="InterPro" id="IPR000385">
    <property type="entry name" value="MoaA_NifB_PqqE_Fe-S-bd_CS"/>
</dbReference>
<evidence type="ECO:0000256" key="4">
    <source>
        <dbReference type="ARBA" id="ARBA00022723"/>
    </source>
</evidence>
<dbReference type="SFLD" id="SFLDG01384">
    <property type="entry name" value="thioether_bond_formation_requi"/>
    <property type="match status" value="1"/>
</dbReference>
<dbReference type="PROSITE" id="PS51379">
    <property type="entry name" value="4FE4S_FER_2"/>
    <property type="match status" value="1"/>
</dbReference>
<protein>
    <submittedName>
        <fullName evidence="10">Radical SAM superfamily enzyme</fullName>
    </submittedName>
</protein>
<dbReference type="STRING" id="1673428.CPM_0913"/>
<keyword evidence="6" id="KW-0411">Iron-sulfur</keyword>
<dbReference type="AlphaFoldDB" id="A0A1R4A710"/>
<dbReference type="EMBL" id="LT719092">
    <property type="protein sequence ID" value="SJK84755.1"/>
    <property type="molecule type" value="Genomic_DNA"/>
</dbReference>
<dbReference type="GO" id="GO:0016491">
    <property type="term" value="F:oxidoreductase activity"/>
    <property type="evidence" value="ECO:0007669"/>
    <property type="project" value="InterPro"/>
</dbReference>
<dbReference type="PANTHER" id="PTHR43273">
    <property type="entry name" value="ANAEROBIC SULFATASE-MATURATING ENZYME HOMOLOG ASLB-RELATED"/>
    <property type="match status" value="1"/>
</dbReference>
<evidence type="ECO:0000256" key="2">
    <source>
        <dbReference type="ARBA" id="ARBA00022485"/>
    </source>
</evidence>
<dbReference type="SMART" id="SM00729">
    <property type="entry name" value="Elp3"/>
    <property type="match status" value="1"/>
</dbReference>
<dbReference type="InterPro" id="IPR006638">
    <property type="entry name" value="Elp3/MiaA/NifB-like_rSAM"/>
</dbReference>
<dbReference type="GO" id="GO:0051539">
    <property type="term" value="F:4 iron, 4 sulfur cluster binding"/>
    <property type="evidence" value="ECO:0007669"/>
    <property type="project" value="UniProtKB-KW"/>
</dbReference>
<reference evidence="11" key="1">
    <citation type="submission" date="2016-06" db="EMBL/GenBank/DDBJ databases">
        <authorList>
            <person name="Toshchakov V.S."/>
        </authorList>
    </citation>
    <scope>NUCLEOTIDE SEQUENCE [LARGE SCALE GENOMIC DNA]</scope>
    <source>
        <strain>PM4 (JCM 30641</strain>
        <strain evidence="11">\VKM B-2940)</strain>
    </source>
</reference>
<dbReference type="SFLD" id="SFLDG01386">
    <property type="entry name" value="main_SPASM_domain-containing"/>
    <property type="match status" value="1"/>
</dbReference>
<keyword evidence="3" id="KW-0949">S-adenosyl-L-methionine</keyword>
<dbReference type="InterPro" id="IPR023885">
    <property type="entry name" value="4Fe4S-binding_SPASM_dom"/>
</dbReference>
<keyword evidence="11" id="KW-1185">Reference proteome</keyword>
<dbReference type="OrthoDB" id="5620at2157"/>
<evidence type="ECO:0000313" key="11">
    <source>
        <dbReference type="Proteomes" id="UP000187822"/>
    </source>
</evidence>
<dbReference type="PROSITE" id="PS51918">
    <property type="entry name" value="RADICAL_SAM"/>
    <property type="match status" value="1"/>
</dbReference>
<comment type="similarity">
    <text evidence="7">Belongs to the radical SAM superfamily. Anaerobic sulfatase-maturating enzyme family.</text>
</comment>
<dbReference type="InterPro" id="IPR058240">
    <property type="entry name" value="rSAM_sf"/>
</dbReference>
<dbReference type="SUPFAM" id="SSF102114">
    <property type="entry name" value="Radical SAM enzymes"/>
    <property type="match status" value="1"/>
</dbReference>
<dbReference type="CDD" id="cd01335">
    <property type="entry name" value="Radical_SAM"/>
    <property type="match status" value="1"/>
</dbReference>
<dbReference type="Gene3D" id="3.20.20.70">
    <property type="entry name" value="Aldolase class I"/>
    <property type="match status" value="1"/>
</dbReference>
<dbReference type="InterPro" id="IPR007197">
    <property type="entry name" value="rSAM"/>
</dbReference>
<comment type="cofactor">
    <cofactor evidence="1">
        <name>[4Fe-4S] cluster</name>
        <dbReference type="ChEBI" id="CHEBI:49883"/>
    </cofactor>
</comment>
<dbReference type="InterPro" id="IPR017896">
    <property type="entry name" value="4Fe4S_Fe-S-bd"/>
</dbReference>
<feature type="domain" description="4Fe-4S ferredoxin-type" evidence="8">
    <location>
        <begin position="415"/>
        <end position="447"/>
    </location>
</feature>
<evidence type="ECO:0000256" key="3">
    <source>
        <dbReference type="ARBA" id="ARBA00022691"/>
    </source>
</evidence>
<dbReference type="InterPro" id="IPR013785">
    <property type="entry name" value="Aldolase_TIM"/>
</dbReference>
<sequence>MPRFNENITEMPLKHSKYVYKLRQEYNGKKYTILYERLLMNIMFLDEESIKIYDEFKAPLTMKDVAKEVGGDEVESLIKTLTNQYFLVPVYDNEQWKVDEIVSNSHVPKVGVSYLVVTRICNLRCKYCFLSYSKENRTTMSIATAKNSIDQIMEATIESGVMNQKIILYGGEPFAAQRTVLFTVEYIRQKEKELKERKRLSRDVKVKIAIISNGTLIDEYIARFCKVNNVTMSISIDGSKELHDRNRVYVNGRGTYDDALRGLKLLQQEGIEVTASTTVTKSNVDSLEEVTEHLVSLGFSKIGYNILMAENIADPEIKQLSEKTATALLGVYEKYRNRNILIHPVVKQIKSLYYKNFQWSDCAACSAQLTISPEGKMGVCQAFVNDTNQFRYSVTENSNLFSIVEESPLFKEWRKRSPINMDKCMECEAIAICGGGCPYNAYYSTGSIWNIDYMFCSYAKSIVKWGLRDIFQRVMQREGANSIA</sequence>
<dbReference type="Proteomes" id="UP000187822">
    <property type="component" value="Chromosome I"/>
</dbReference>
<dbReference type="NCBIfam" id="TIGR04085">
    <property type="entry name" value="rSAM_more_4Fe4S"/>
    <property type="match status" value="1"/>
</dbReference>
<dbReference type="SFLD" id="SFLDG01072">
    <property type="entry name" value="dehydrogenase_like"/>
    <property type="match status" value="1"/>
</dbReference>
<dbReference type="RefSeq" id="WP_077076194.1">
    <property type="nucleotide sequence ID" value="NZ_LT719092.1"/>
</dbReference>
<name>A0A1R4A710_9ARCH</name>
<dbReference type="GeneID" id="30927523"/>
<dbReference type="GO" id="GO:0032324">
    <property type="term" value="P:molybdopterin cofactor biosynthetic process"/>
    <property type="evidence" value="ECO:0007669"/>
    <property type="project" value="UniProtKB-ARBA"/>
</dbReference>
<evidence type="ECO:0000259" key="9">
    <source>
        <dbReference type="PROSITE" id="PS51918"/>
    </source>
</evidence>
<accession>A0A1R4A710</accession>
<evidence type="ECO:0000256" key="1">
    <source>
        <dbReference type="ARBA" id="ARBA00001966"/>
    </source>
</evidence>
<proteinExistence type="inferred from homology"/>
<feature type="domain" description="Radical SAM core" evidence="9">
    <location>
        <begin position="107"/>
        <end position="338"/>
    </location>
</feature>
<organism evidence="10 11">
    <name type="scientific">Cuniculiplasma divulgatum</name>
    <dbReference type="NCBI Taxonomy" id="1673428"/>
    <lineage>
        <taxon>Archaea</taxon>
        <taxon>Methanobacteriati</taxon>
        <taxon>Thermoplasmatota</taxon>
        <taxon>Thermoplasmata</taxon>
        <taxon>Thermoplasmatales</taxon>
        <taxon>Cuniculiplasmataceae</taxon>
        <taxon>Cuniculiplasma</taxon>
    </lineage>
</organism>
<evidence type="ECO:0000256" key="7">
    <source>
        <dbReference type="ARBA" id="ARBA00023601"/>
    </source>
</evidence>
<dbReference type="PROSITE" id="PS01305">
    <property type="entry name" value="MOAA_NIFB_PQQE"/>
    <property type="match status" value="1"/>
</dbReference>
<dbReference type="PANTHER" id="PTHR43273:SF3">
    <property type="entry name" value="ANAEROBIC SULFATASE-MATURATING ENZYME HOMOLOG ASLB-RELATED"/>
    <property type="match status" value="1"/>
</dbReference>
<keyword evidence="5" id="KW-0408">Iron</keyword>
<evidence type="ECO:0000256" key="5">
    <source>
        <dbReference type="ARBA" id="ARBA00023004"/>
    </source>
</evidence>
<evidence type="ECO:0000256" key="6">
    <source>
        <dbReference type="ARBA" id="ARBA00023014"/>
    </source>
</evidence>
<dbReference type="SFLD" id="SFLDG01067">
    <property type="entry name" value="SPASM/twitch_domain_containing"/>
    <property type="match status" value="1"/>
</dbReference>